<protein>
    <recommendedName>
        <fullName evidence="7">1-acyl-sn-glycerol-3-phosphate acyltransferase</fullName>
        <ecNumber evidence="7">2.3.1.51</ecNumber>
    </recommendedName>
</protein>
<dbReference type="InterPro" id="IPR004552">
    <property type="entry name" value="AGP_acyltrans"/>
</dbReference>
<evidence type="ECO:0000259" key="9">
    <source>
        <dbReference type="SMART" id="SM00563"/>
    </source>
</evidence>
<name>A0A1S2LMI7_9BACI</name>
<accession>A0A1S2LMI7</accession>
<evidence type="ECO:0000313" key="10">
    <source>
        <dbReference type="EMBL" id="OIJ13576.1"/>
    </source>
</evidence>
<dbReference type="Pfam" id="PF01553">
    <property type="entry name" value="Acyltransferase"/>
    <property type="match status" value="1"/>
</dbReference>
<evidence type="ECO:0000256" key="7">
    <source>
        <dbReference type="RuleBase" id="RU361267"/>
    </source>
</evidence>
<evidence type="ECO:0000256" key="3">
    <source>
        <dbReference type="ARBA" id="ARBA00022516"/>
    </source>
</evidence>
<keyword evidence="8" id="KW-0472">Membrane</keyword>
<keyword evidence="8" id="KW-1133">Transmembrane helix</keyword>
<comment type="caution">
    <text evidence="10">The sequence shown here is derived from an EMBL/GenBank/DDBJ whole genome shotgun (WGS) entry which is preliminary data.</text>
</comment>
<feature type="domain" description="Phospholipid/glycerol acyltransferase" evidence="9">
    <location>
        <begin position="74"/>
        <end position="188"/>
    </location>
</feature>
<evidence type="ECO:0000256" key="5">
    <source>
        <dbReference type="ARBA" id="ARBA00023098"/>
    </source>
</evidence>
<comment type="domain">
    <text evidence="7">The HXXXXD motif is essential for acyltransferase activity and may constitute the binding site for the phosphate moiety of the glycerol-3-phosphate.</text>
</comment>
<organism evidence="10 11">
    <name type="scientific">Anaerobacillus alkalilacustris</name>
    <dbReference type="NCBI Taxonomy" id="393763"/>
    <lineage>
        <taxon>Bacteria</taxon>
        <taxon>Bacillati</taxon>
        <taxon>Bacillota</taxon>
        <taxon>Bacilli</taxon>
        <taxon>Bacillales</taxon>
        <taxon>Bacillaceae</taxon>
        <taxon>Anaerobacillus</taxon>
    </lineage>
</organism>
<keyword evidence="7" id="KW-0594">Phospholipid biosynthesis</keyword>
<dbReference type="PANTHER" id="PTHR10434:SF64">
    <property type="entry name" value="1-ACYL-SN-GLYCEROL-3-PHOSPHATE ACYLTRANSFERASE-RELATED"/>
    <property type="match status" value="1"/>
</dbReference>
<evidence type="ECO:0000313" key="11">
    <source>
        <dbReference type="Proteomes" id="UP000179524"/>
    </source>
</evidence>
<dbReference type="SMART" id="SM00563">
    <property type="entry name" value="PlsC"/>
    <property type="match status" value="1"/>
</dbReference>
<dbReference type="AlphaFoldDB" id="A0A1S2LMI7"/>
<keyword evidence="8" id="KW-0812">Transmembrane</keyword>
<feature type="transmembrane region" description="Helical" evidence="8">
    <location>
        <begin position="6"/>
        <end position="23"/>
    </location>
</feature>
<dbReference type="CDD" id="cd07989">
    <property type="entry name" value="LPLAT_AGPAT-like"/>
    <property type="match status" value="1"/>
</dbReference>
<dbReference type="GO" id="GO:0006654">
    <property type="term" value="P:phosphatidic acid biosynthetic process"/>
    <property type="evidence" value="ECO:0007669"/>
    <property type="project" value="TreeGrafter"/>
</dbReference>
<dbReference type="InterPro" id="IPR002123">
    <property type="entry name" value="Plipid/glycerol_acylTrfase"/>
</dbReference>
<dbReference type="Proteomes" id="UP000179524">
    <property type="component" value="Unassembled WGS sequence"/>
</dbReference>
<keyword evidence="7" id="KW-1208">Phospholipid metabolism</keyword>
<proteinExistence type="inferred from homology"/>
<evidence type="ECO:0000256" key="6">
    <source>
        <dbReference type="ARBA" id="ARBA00023315"/>
    </source>
</evidence>
<dbReference type="RefSeq" id="WP_071309427.1">
    <property type="nucleotide sequence ID" value="NZ_MLQR01000027.1"/>
</dbReference>
<gene>
    <name evidence="10" type="ORF">BKP37_09830</name>
</gene>
<keyword evidence="4 7" id="KW-0808">Transferase</keyword>
<keyword evidence="6 7" id="KW-0012">Acyltransferase</keyword>
<sequence>MFRTIIWFIYFWYYLIITYPSLLKVKKLHKAGQTEQMNELVFKISSNWAKKLVRLSGSTIRVNGKENLPGKNSFVIVSNHQGNFDIPILLGFLERPLGFISKVEVKKMPLIRDWMFYMNCVFIDRKDRRQGIRAINQGAENIKNGSNIVIFPEGTRSKGIKKNPFKSGSFKLAQKAEASIVPVAINGSFKIMEKNGFIIKPADVTVTILPEIHPKDYMNKDLKEFASEVEQLIFKELEK</sequence>
<evidence type="ECO:0000256" key="4">
    <source>
        <dbReference type="ARBA" id="ARBA00022679"/>
    </source>
</evidence>
<keyword evidence="11" id="KW-1185">Reference proteome</keyword>
<evidence type="ECO:0000256" key="2">
    <source>
        <dbReference type="ARBA" id="ARBA00008655"/>
    </source>
</evidence>
<keyword evidence="3 7" id="KW-0444">Lipid biosynthesis</keyword>
<dbReference type="EMBL" id="MLQR01000027">
    <property type="protein sequence ID" value="OIJ13576.1"/>
    <property type="molecule type" value="Genomic_DNA"/>
</dbReference>
<evidence type="ECO:0000256" key="8">
    <source>
        <dbReference type="SAM" id="Phobius"/>
    </source>
</evidence>
<reference evidence="10 11" key="1">
    <citation type="submission" date="2016-10" db="EMBL/GenBank/DDBJ databases">
        <title>Draft genome sequences of four alkaliphilic bacteria belonging to the Anaerobacillus genus.</title>
        <authorList>
            <person name="Bassil N.M."/>
            <person name="Lloyd J.R."/>
        </authorList>
    </citation>
    <scope>NUCLEOTIDE SEQUENCE [LARGE SCALE GENOMIC DNA]</scope>
    <source>
        <strain evidence="10 11">DSM 18345</strain>
    </source>
</reference>
<comment type="similarity">
    <text evidence="2 7">Belongs to the 1-acyl-sn-glycerol-3-phosphate acyltransferase family.</text>
</comment>
<dbReference type="NCBIfam" id="TIGR00530">
    <property type="entry name" value="AGP_acyltrn"/>
    <property type="match status" value="1"/>
</dbReference>
<dbReference type="PANTHER" id="PTHR10434">
    <property type="entry name" value="1-ACYL-SN-GLYCEROL-3-PHOSPHATE ACYLTRANSFERASE"/>
    <property type="match status" value="1"/>
</dbReference>
<dbReference type="SUPFAM" id="SSF69593">
    <property type="entry name" value="Glycerol-3-phosphate (1)-acyltransferase"/>
    <property type="match status" value="1"/>
</dbReference>
<dbReference type="OrthoDB" id="9803035at2"/>
<evidence type="ECO:0000256" key="1">
    <source>
        <dbReference type="ARBA" id="ARBA00005189"/>
    </source>
</evidence>
<dbReference type="GO" id="GO:0003841">
    <property type="term" value="F:1-acylglycerol-3-phosphate O-acyltransferase activity"/>
    <property type="evidence" value="ECO:0007669"/>
    <property type="project" value="UniProtKB-UniRule"/>
</dbReference>
<dbReference type="EC" id="2.3.1.51" evidence="7"/>
<comment type="pathway">
    <text evidence="1">Lipid metabolism.</text>
</comment>
<dbReference type="GO" id="GO:0016020">
    <property type="term" value="C:membrane"/>
    <property type="evidence" value="ECO:0007669"/>
    <property type="project" value="InterPro"/>
</dbReference>
<comment type="catalytic activity">
    <reaction evidence="7">
        <text>a 1-acyl-sn-glycero-3-phosphate + an acyl-CoA = a 1,2-diacyl-sn-glycero-3-phosphate + CoA</text>
        <dbReference type="Rhea" id="RHEA:19709"/>
        <dbReference type="ChEBI" id="CHEBI:57287"/>
        <dbReference type="ChEBI" id="CHEBI:57970"/>
        <dbReference type="ChEBI" id="CHEBI:58342"/>
        <dbReference type="ChEBI" id="CHEBI:58608"/>
        <dbReference type="EC" id="2.3.1.51"/>
    </reaction>
</comment>
<keyword evidence="5 7" id="KW-0443">Lipid metabolism</keyword>